<dbReference type="PROSITE" id="PS51257">
    <property type="entry name" value="PROKAR_LIPOPROTEIN"/>
    <property type="match status" value="1"/>
</dbReference>
<dbReference type="EMBL" id="CP003879">
    <property type="protein sequence ID" value="AFU69420.1"/>
    <property type="molecule type" value="Genomic_DNA"/>
</dbReference>
<dbReference type="RefSeq" id="WP_015024983.1">
    <property type="nucleotide sequence ID" value="NC_018721.1"/>
</dbReference>
<dbReference type="Proteomes" id="UP000008514">
    <property type="component" value="Chromosome"/>
</dbReference>
<dbReference type="eggNOG" id="ENOG50331RA">
    <property type="taxonomic scope" value="Bacteria"/>
</dbReference>
<evidence type="ECO:0000313" key="2">
    <source>
        <dbReference type="Proteomes" id="UP000008514"/>
    </source>
</evidence>
<dbReference type="KEGG" id="ptq:P700755_002678"/>
<reference evidence="1" key="2">
    <citation type="submission" date="2012-09" db="EMBL/GenBank/DDBJ databases">
        <title>The complete sequence of Psychroflexus torquis an extreme psychrophile from sea-ice that is stimulated by light.</title>
        <authorList>
            <person name="Feng S."/>
            <person name="Powell S.M."/>
            <person name="Bowman J.P."/>
        </authorList>
    </citation>
    <scope>NUCLEOTIDE SEQUENCE [LARGE SCALE GENOMIC DNA]</scope>
    <source>
        <strain evidence="1">ATCC 700755</strain>
    </source>
</reference>
<dbReference type="OrthoDB" id="893601at2"/>
<reference evidence="1" key="1">
    <citation type="submission" date="2006-03" db="EMBL/GenBank/DDBJ databases">
        <authorList>
            <person name="Bowman J."/>
            <person name="Ferriera S."/>
            <person name="Johnson J."/>
            <person name="Kravitz S."/>
            <person name="Halpern A."/>
            <person name="Remington K."/>
            <person name="Beeson K."/>
            <person name="Tran B."/>
            <person name="Rogers Y.-H."/>
            <person name="Friedman R."/>
            <person name="Venter J.C."/>
        </authorList>
    </citation>
    <scope>NUCLEOTIDE SEQUENCE [LARGE SCALE GENOMIC DNA]</scope>
    <source>
        <strain evidence="1">ATCC 700755</strain>
    </source>
</reference>
<evidence type="ECO:0000313" key="1">
    <source>
        <dbReference type="EMBL" id="AFU69420.1"/>
    </source>
</evidence>
<name>K4IVC1_PSYTT</name>
<dbReference type="AlphaFoldDB" id="K4IVC1"/>
<organism evidence="1 2">
    <name type="scientific">Psychroflexus torquis (strain ATCC 700755 / CIP 106069 / ACAM 623)</name>
    <dbReference type="NCBI Taxonomy" id="313595"/>
    <lineage>
        <taxon>Bacteria</taxon>
        <taxon>Pseudomonadati</taxon>
        <taxon>Bacteroidota</taxon>
        <taxon>Flavobacteriia</taxon>
        <taxon>Flavobacteriales</taxon>
        <taxon>Flavobacteriaceae</taxon>
        <taxon>Psychroflexus</taxon>
    </lineage>
</organism>
<protein>
    <recommendedName>
        <fullName evidence="3">DUF3828 domain-containing protein</fullName>
    </recommendedName>
</protein>
<evidence type="ECO:0008006" key="3">
    <source>
        <dbReference type="Google" id="ProtNLM"/>
    </source>
</evidence>
<sequence>MKTIILLLLGLTVLSCKTTDSKSEPSKKETIQTFEPNYQVAIQFINDYLAYSNDFKSEVGLIEWVNKRTDVTVGFKAELKRIIDEAEKNDPELGLGFDPVLDAQDNPSKFEIDNTDSEYLIVKGVKWADFKLTLKLKFEENNWLINGSGIINVPEIKRIKR</sequence>
<dbReference type="HOGENOM" id="CLU_1609165_0_0_10"/>
<accession>K4IVC1</accession>
<proteinExistence type="predicted"/>
<gene>
    <name evidence="1" type="ordered locus">P700755_002678</name>
</gene>
<keyword evidence="2" id="KW-1185">Reference proteome</keyword>